<gene>
    <name evidence="5" type="primary">LOC112693389</name>
</gene>
<protein>
    <submittedName>
        <fullName evidence="5">Coiled-coil domain-containing protein 102A</fullName>
    </submittedName>
</protein>
<feature type="region of interest" description="Disordered" evidence="3">
    <location>
        <begin position="1"/>
        <end position="34"/>
    </location>
</feature>
<dbReference type="GeneID" id="112693389"/>
<evidence type="ECO:0000256" key="1">
    <source>
        <dbReference type="ARBA" id="ARBA00023054"/>
    </source>
</evidence>
<organism evidence="4 5">
    <name type="scientific">Sipha flava</name>
    <name type="common">yellow sugarcane aphid</name>
    <dbReference type="NCBI Taxonomy" id="143950"/>
    <lineage>
        <taxon>Eukaryota</taxon>
        <taxon>Metazoa</taxon>
        <taxon>Ecdysozoa</taxon>
        <taxon>Arthropoda</taxon>
        <taxon>Hexapoda</taxon>
        <taxon>Insecta</taxon>
        <taxon>Pterygota</taxon>
        <taxon>Neoptera</taxon>
        <taxon>Paraneoptera</taxon>
        <taxon>Hemiptera</taxon>
        <taxon>Sternorrhyncha</taxon>
        <taxon>Aphidomorpha</taxon>
        <taxon>Aphidoidea</taxon>
        <taxon>Aphididae</taxon>
        <taxon>Sipha</taxon>
    </lineage>
</organism>
<dbReference type="PANTHER" id="PTHR46292:SF1">
    <property type="entry name" value="COILED-COIL DOMAIN-CONTAINING PROTEIN 102A"/>
    <property type="match status" value="1"/>
</dbReference>
<dbReference type="AlphaFoldDB" id="A0A8B8GLT8"/>
<feature type="coiled-coil region" evidence="2">
    <location>
        <begin position="57"/>
        <end position="112"/>
    </location>
</feature>
<feature type="compositionally biased region" description="Basic and acidic residues" evidence="3">
    <location>
        <begin position="418"/>
        <end position="427"/>
    </location>
</feature>
<name>A0A8B8GLT8_9HEMI</name>
<dbReference type="RefSeq" id="XP_025424214.1">
    <property type="nucleotide sequence ID" value="XM_025568429.1"/>
</dbReference>
<evidence type="ECO:0000313" key="5">
    <source>
        <dbReference type="RefSeq" id="XP_025424214.1"/>
    </source>
</evidence>
<keyword evidence="1 2" id="KW-0175">Coiled coil</keyword>
<dbReference type="PANTHER" id="PTHR46292">
    <property type="entry name" value="COILED-COIL DOMAIN-CONTAINING PROTEIN 102A"/>
    <property type="match status" value="1"/>
</dbReference>
<evidence type="ECO:0000313" key="4">
    <source>
        <dbReference type="Proteomes" id="UP000694846"/>
    </source>
</evidence>
<dbReference type="Gene3D" id="1.10.287.1490">
    <property type="match status" value="1"/>
</dbReference>
<evidence type="ECO:0000256" key="2">
    <source>
        <dbReference type="SAM" id="Coils"/>
    </source>
</evidence>
<proteinExistence type="predicted"/>
<feature type="compositionally biased region" description="Basic and acidic residues" evidence="3">
    <location>
        <begin position="18"/>
        <end position="34"/>
    </location>
</feature>
<accession>A0A8B8GLT8</accession>
<evidence type="ECO:0000256" key="3">
    <source>
        <dbReference type="SAM" id="MobiDB-lite"/>
    </source>
</evidence>
<dbReference type="OrthoDB" id="5984396at2759"/>
<sequence>MAATETGGIVTSATSSDWDTRESMRQRELDEARARATQMEKTMRWWSDCTANWREKWSKVRNERNKAREEAKLLKDNLDHVLKENSSIKREKQNLEQQNECLRKELEKVNLILLKHAGQWDSQLVDALENGISEPDTCCSSSSIPQPSIVSDSGIEEYVLQEAVPKHAVEMFNQTTSPIKSPTPIKTMSDEVADKLEKNLENLLESTQQDLNNLHNQLSGTESVKSECLMCQENQVLTNKRLEDLRIQLEQLQSENEVEWSKREQLESEIMNVERINKQIKSELNDALEKLQKQNKPESSSDIKFRLLQQDLADKNIELANLKHTLSKQKKMFVDQSAELAHLMRRGEQYDGEVKRLRNRVEELKRELATTEEDYDSALNTIKKLQRYNEDLQEQLDSLQAELKHQNIRLTRLTNRASSDDSSHSDEDWIPSNKSVLC</sequence>
<feature type="region of interest" description="Disordered" evidence="3">
    <location>
        <begin position="415"/>
        <end position="438"/>
    </location>
</feature>
<dbReference type="Proteomes" id="UP000694846">
    <property type="component" value="Unplaced"/>
</dbReference>
<reference evidence="5" key="1">
    <citation type="submission" date="2025-08" db="UniProtKB">
        <authorList>
            <consortium name="RefSeq"/>
        </authorList>
    </citation>
    <scope>IDENTIFICATION</scope>
    <source>
        <tissue evidence="5">Whole body</tissue>
    </source>
</reference>
<keyword evidence="4" id="KW-1185">Reference proteome</keyword>